<name>A0A9W6MMG8_9PROT</name>
<dbReference type="Proteomes" id="UP001143486">
    <property type="component" value="Unassembled WGS sequence"/>
</dbReference>
<dbReference type="EMBL" id="BSFE01000001">
    <property type="protein sequence ID" value="GLK50983.1"/>
    <property type="molecule type" value="Genomic_DNA"/>
</dbReference>
<dbReference type="PROSITE" id="PS51257">
    <property type="entry name" value="PROKAR_LIPOPROTEIN"/>
    <property type="match status" value="1"/>
</dbReference>
<protein>
    <recommendedName>
        <fullName evidence="3">SPOR domain-containing protein</fullName>
    </recommendedName>
</protein>
<reference evidence="4" key="1">
    <citation type="journal article" date="2014" name="Int. J. Syst. Evol. Microbiol.">
        <title>Complete genome sequence of Corynebacterium casei LMG S-19264T (=DSM 44701T), isolated from a smear-ripened cheese.</title>
        <authorList>
            <consortium name="US DOE Joint Genome Institute (JGI-PGF)"/>
            <person name="Walter F."/>
            <person name="Albersmeier A."/>
            <person name="Kalinowski J."/>
            <person name="Ruckert C."/>
        </authorList>
    </citation>
    <scope>NUCLEOTIDE SEQUENCE</scope>
    <source>
        <strain evidence="4">VKM B-1513</strain>
    </source>
</reference>
<gene>
    <name evidence="4" type="ORF">GCM10017621_04910</name>
</gene>
<dbReference type="GO" id="GO:0042834">
    <property type="term" value="F:peptidoglycan binding"/>
    <property type="evidence" value="ECO:0007669"/>
    <property type="project" value="InterPro"/>
</dbReference>
<evidence type="ECO:0000313" key="4">
    <source>
        <dbReference type="EMBL" id="GLK50983.1"/>
    </source>
</evidence>
<organism evidence="4 5">
    <name type="scientific">Maricaulis virginensis</name>
    <dbReference type="NCBI Taxonomy" id="144022"/>
    <lineage>
        <taxon>Bacteria</taxon>
        <taxon>Pseudomonadati</taxon>
        <taxon>Pseudomonadota</taxon>
        <taxon>Alphaproteobacteria</taxon>
        <taxon>Maricaulales</taxon>
        <taxon>Maricaulaceae</taxon>
        <taxon>Maricaulis</taxon>
    </lineage>
</organism>
<evidence type="ECO:0000256" key="1">
    <source>
        <dbReference type="SAM" id="MobiDB-lite"/>
    </source>
</evidence>
<keyword evidence="2" id="KW-0732">Signal</keyword>
<dbReference type="InterPro" id="IPR007730">
    <property type="entry name" value="SPOR-like_dom"/>
</dbReference>
<dbReference type="Pfam" id="PF05036">
    <property type="entry name" value="SPOR"/>
    <property type="match status" value="1"/>
</dbReference>
<dbReference type="SUPFAM" id="SSF110997">
    <property type="entry name" value="Sporulation related repeat"/>
    <property type="match status" value="1"/>
</dbReference>
<evidence type="ECO:0000313" key="5">
    <source>
        <dbReference type="Proteomes" id="UP001143486"/>
    </source>
</evidence>
<sequence length="200" mass="21113">MRILPAILLAAIVSACATTGGDRDRDVSVEAGVADTQPARLADATARELAHLARFEPETLDQVYPELRALAAALVGLESLPAEEGPGRGADGPQDLPPAPEFEDAQSVMHAVHLASYRREAMALRGWAELQGLYPVLAGLDARLEHAHIPEQGDFLRLKAGPFDTGAAALEVCTALRSSGQYCQATDYSGRPFASPEDGG</sequence>
<dbReference type="InterPro" id="IPR036680">
    <property type="entry name" value="SPOR-like_sf"/>
</dbReference>
<comment type="caution">
    <text evidence="4">The sequence shown here is derived from an EMBL/GenBank/DDBJ whole genome shotgun (WGS) entry which is preliminary data.</text>
</comment>
<dbReference type="Gene3D" id="3.30.70.1070">
    <property type="entry name" value="Sporulation related repeat"/>
    <property type="match status" value="1"/>
</dbReference>
<feature type="domain" description="SPOR" evidence="3">
    <location>
        <begin position="104"/>
        <end position="189"/>
    </location>
</feature>
<feature type="region of interest" description="Disordered" evidence="1">
    <location>
        <begin position="81"/>
        <end position="101"/>
    </location>
</feature>
<dbReference type="AlphaFoldDB" id="A0A9W6MMG8"/>
<dbReference type="PROSITE" id="PS51724">
    <property type="entry name" value="SPOR"/>
    <property type="match status" value="1"/>
</dbReference>
<evidence type="ECO:0000256" key="2">
    <source>
        <dbReference type="SAM" id="SignalP"/>
    </source>
</evidence>
<proteinExistence type="predicted"/>
<feature type="signal peptide" evidence="2">
    <location>
        <begin position="1"/>
        <end position="17"/>
    </location>
</feature>
<accession>A0A9W6MMG8</accession>
<feature type="chain" id="PRO_5040815368" description="SPOR domain-containing protein" evidence="2">
    <location>
        <begin position="18"/>
        <end position="200"/>
    </location>
</feature>
<reference evidence="4" key="2">
    <citation type="submission" date="2023-01" db="EMBL/GenBank/DDBJ databases">
        <authorList>
            <person name="Sun Q."/>
            <person name="Evtushenko L."/>
        </authorList>
    </citation>
    <scope>NUCLEOTIDE SEQUENCE</scope>
    <source>
        <strain evidence="4">VKM B-1513</strain>
    </source>
</reference>
<dbReference type="RefSeq" id="WP_271185376.1">
    <property type="nucleotide sequence ID" value="NZ_BSFE01000001.1"/>
</dbReference>
<keyword evidence="5" id="KW-1185">Reference proteome</keyword>
<evidence type="ECO:0000259" key="3">
    <source>
        <dbReference type="PROSITE" id="PS51724"/>
    </source>
</evidence>